<name>A0AAY4DD35_9TELE</name>
<dbReference type="AntiFam" id="ANF00149">
    <property type="entry name" value="Shadow ORF (opposite cshA)"/>
</dbReference>
<accession>A0AAY4DD35</accession>
<reference evidence="1 2" key="1">
    <citation type="submission" date="2020-06" db="EMBL/GenBank/DDBJ databases">
        <authorList>
            <consortium name="Wellcome Sanger Institute Data Sharing"/>
        </authorList>
    </citation>
    <scope>NUCLEOTIDE SEQUENCE [LARGE SCALE GENOMIC DNA]</scope>
</reference>
<dbReference type="Ensembl" id="ENSDCDT00010052168.1">
    <property type="protein sequence ID" value="ENSDCDP00010042136.1"/>
    <property type="gene ID" value="ENSDCDG00010026586.1"/>
</dbReference>
<dbReference type="GeneTree" id="ENSGT01090000260288"/>
<dbReference type="Proteomes" id="UP000694580">
    <property type="component" value="Chromosome 12"/>
</dbReference>
<keyword evidence="2" id="KW-1185">Reference proteome</keyword>
<dbReference type="AlphaFoldDB" id="A0AAY4DD35"/>
<reference evidence="1" key="3">
    <citation type="submission" date="2025-09" db="UniProtKB">
        <authorList>
            <consortium name="Ensembl"/>
        </authorList>
    </citation>
    <scope>IDENTIFICATION</scope>
</reference>
<evidence type="ECO:0000313" key="2">
    <source>
        <dbReference type="Proteomes" id="UP000694580"/>
    </source>
</evidence>
<protein>
    <submittedName>
        <fullName evidence="1">Uncharacterized protein</fullName>
    </submittedName>
</protein>
<evidence type="ECO:0000313" key="1">
    <source>
        <dbReference type="Ensembl" id="ENSDCDP00010042136.1"/>
    </source>
</evidence>
<organism evidence="1 2">
    <name type="scientific">Denticeps clupeoides</name>
    <name type="common">denticle herring</name>
    <dbReference type="NCBI Taxonomy" id="299321"/>
    <lineage>
        <taxon>Eukaryota</taxon>
        <taxon>Metazoa</taxon>
        <taxon>Chordata</taxon>
        <taxon>Craniata</taxon>
        <taxon>Vertebrata</taxon>
        <taxon>Euteleostomi</taxon>
        <taxon>Actinopterygii</taxon>
        <taxon>Neopterygii</taxon>
        <taxon>Teleostei</taxon>
        <taxon>Clupei</taxon>
        <taxon>Clupeiformes</taxon>
        <taxon>Denticipitoidei</taxon>
        <taxon>Denticipitidae</taxon>
        <taxon>Denticeps</taxon>
    </lineage>
</organism>
<reference evidence="1" key="2">
    <citation type="submission" date="2025-08" db="UniProtKB">
        <authorList>
            <consortium name="Ensembl"/>
        </authorList>
    </citation>
    <scope>IDENTIFICATION</scope>
</reference>
<proteinExistence type="predicted"/>
<sequence length="206" mass="22646">VAEDHGLGDGDGTIDVAQCLELLLLAVAVDVILLDCVQGLLLPFQFDDVGFGDYSLGKVPHALLKRGGKQQHLTVLGQHPRMTWKPVKNPPLDADALVLVTLCGNHDVGLVQHKHLDLLGVDEPEFRAPVQHCTRRADHNLFLEALLTFVSSDGVHQLDLRVEFAHLLNDLSSLQGQFIRGRHAETLKKQAPVNRNIYPHAISPLP</sequence>